<name>A0A174PB48_BACT4</name>
<organism evidence="1 2">
    <name type="scientific">Bacteroides thetaiotaomicron</name>
    <dbReference type="NCBI Taxonomy" id="818"/>
    <lineage>
        <taxon>Bacteria</taxon>
        <taxon>Pseudomonadati</taxon>
        <taxon>Bacteroidota</taxon>
        <taxon>Bacteroidia</taxon>
        <taxon>Bacteroidales</taxon>
        <taxon>Bacteroidaceae</taxon>
        <taxon>Bacteroides</taxon>
    </lineage>
</organism>
<dbReference type="Proteomes" id="UP000095576">
    <property type="component" value="Unassembled WGS sequence"/>
</dbReference>
<reference evidence="1 2" key="1">
    <citation type="submission" date="2015-09" db="EMBL/GenBank/DDBJ databases">
        <authorList>
            <consortium name="Pathogen Informatics"/>
        </authorList>
    </citation>
    <scope>NUCLEOTIDE SEQUENCE [LARGE SCALE GENOMIC DNA]</scope>
    <source>
        <strain evidence="1 2">2789STDY5834899</strain>
    </source>
</reference>
<evidence type="ECO:0000313" key="2">
    <source>
        <dbReference type="Proteomes" id="UP000095576"/>
    </source>
</evidence>
<protein>
    <submittedName>
        <fullName evidence="1">Uncharacterized protein</fullName>
    </submittedName>
</protein>
<dbReference type="AlphaFoldDB" id="A0A174PB48"/>
<dbReference type="EMBL" id="CZAP01000008">
    <property type="protein sequence ID" value="CUP57056.1"/>
    <property type="molecule type" value="Genomic_DNA"/>
</dbReference>
<sequence length="623" mass="71575">MTTNLLVKYLSLLIGGMMVLVLASCKDDELAPDFDEPEVNITIPTEDEVKTTVGKTYAVLGEHFDEVTPYVMKRMTGQRYSYSPAATELADNVEIVFLDYDALMEISEEMVYEIKEVFDRGGAVYLHRPNALALMFFDLVMYDELDDFMAWLEEQLKDGGAQTKAGGKSNPLERDSYIIRRNDHLDLRDIYNGEQVTIERFVTEETEDGNEQTHAVTESLTPDEPSDYEYGLFAEKVAEWLNGETKTRASDGEMLNSAALETILLPCVLKRQFDEKTFTCQAELKVWVSTLYNFETKQDYYHVLLEETYPGDKFKFGQYYSKKVNKWGQRQKAAGYTYGGLYVKPTLDTEGYTLKDMWNPQPENEGAIQKIETIDGWNLNSQLGYSDGLTALLTGGFTHQQTVSNVSKEININLQKSGTGYYWKYDIPHKYEYSKGAISAVTNGKLISEPDKNSISTTVCKTRQSWNWLVNNTERRGNKAFYMDLALTLYAKHAYFAKFRAGHEESVYNNPKLRIELPVPNRFTKNYSVVADNYQDDKEMELIQTFLNSVREYKDISKGYCAPEEKILDRQMEERWNKMLKTLESFGSKFSGLKNAYTFRLKDNKGKQIGRNLRISNKGVNKY</sequence>
<accession>A0A174PB48</accession>
<proteinExistence type="predicted"/>
<evidence type="ECO:0000313" key="1">
    <source>
        <dbReference type="EMBL" id="CUP57056.1"/>
    </source>
</evidence>
<gene>
    <name evidence="1" type="ORF">ERS852511_02523</name>
</gene>
<dbReference type="RefSeq" id="WP_055299980.1">
    <property type="nucleotide sequence ID" value="NZ_CZAP01000008.1"/>
</dbReference>